<evidence type="ECO:0000313" key="1">
    <source>
        <dbReference type="EMBL" id="XDJ02148.1"/>
    </source>
</evidence>
<dbReference type="EMBL" id="PP944851">
    <property type="protein sequence ID" value="XDJ02148.1"/>
    <property type="molecule type" value="Genomic_DNA"/>
</dbReference>
<accession>A0AB39C6B0</accession>
<organism evidence="1">
    <name type="scientific">Enterococcus phage PMBT56</name>
    <dbReference type="NCBI Taxonomy" id="3229530"/>
    <lineage>
        <taxon>Viruses</taxon>
        <taxon>Duplodnaviria</taxon>
        <taxon>Heunggongvirae</taxon>
        <taxon>Uroviricota</taxon>
        <taxon>Caudoviricetes</taxon>
        <taxon>Saphexavirus</taxon>
    </lineage>
</organism>
<sequence length="64" mass="7494">MEYSHKRLLSCRKLIQAVARPLEEAIFRSISLMRSNILFNTPFLSFLIVYHKKEAVSRPPEGLF</sequence>
<name>A0AB39C6B0_9CAUD</name>
<reference evidence="1" key="1">
    <citation type="submission" date="2024-06" db="EMBL/GenBank/DDBJ databases">
        <title>This phage originates from the Bacteriophage catalogue of the Bacteriophage Competence Centre, Department of Microbiology und Biotechnology, Max Rubner-Institut, Kiel, Germany.</title>
        <authorList>
            <person name="Sprotte S."/>
            <person name="Brinks E."/>
            <person name="Hille F."/>
        </authorList>
    </citation>
    <scope>NUCLEOTIDE SEQUENCE</scope>
</reference>
<protein>
    <submittedName>
        <fullName evidence="1">Uncharacterized protein</fullName>
    </submittedName>
</protein>
<proteinExistence type="predicted"/>